<proteinExistence type="predicted"/>
<reference evidence="2 3" key="1">
    <citation type="submission" date="2019-09" db="EMBL/GenBank/DDBJ databases">
        <title>Goodfellowia gen. nov., a new genus of the Pseudonocardineae related to Actinoalloteichus, containing Goodfellowia coeruleoviolacea gen. nov., comb. nov. gen. nov., comb. nov.</title>
        <authorList>
            <person name="Labeda D."/>
        </authorList>
    </citation>
    <scope>NUCLEOTIDE SEQUENCE [LARGE SCALE GENOMIC DNA]</scope>
    <source>
        <strain evidence="2 3">AN110305</strain>
    </source>
</reference>
<dbReference type="Pfam" id="PF20529">
    <property type="entry name" value="DUF6744"/>
    <property type="match status" value="1"/>
</dbReference>
<comment type="caution">
    <text evidence="2">The sequence shown here is derived from an EMBL/GenBank/DDBJ whole genome shotgun (WGS) entry which is preliminary data.</text>
</comment>
<evidence type="ECO:0000256" key="1">
    <source>
        <dbReference type="SAM" id="MobiDB-lite"/>
    </source>
</evidence>
<reference evidence="2 3" key="2">
    <citation type="submission" date="2019-09" db="EMBL/GenBank/DDBJ databases">
        <authorList>
            <person name="Jin C."/>
        </authorList>
    </citation>
    <scope>NUCLEOTIDE SEQUENCE [LARGE SCALE GENOMIC DNA]</scope>
    <source>
        <strain evidence="2 3">AN110305</strain>
    </source>
</reference>
<feature type="region of interest" description="Disordered" evidence="1">
    <location>
        <begin position="86"/>
        <end position="106"/>
    </location>
</feature>
<dbReference type="InterPro" id="IPR046632">
    <property type="entry name" value="DUF6744"/>
</dbReference>
<evidence type="ECO:0000313" key="3">
    <source>
        <dbReference type="Proteomes" id="UP000323454"/>
    </source>
</evidence>
<accession>A0A5B2W6K8</accession>
<dbReference type="AlphaFoldDB" id="A0A5B2W6K8"/>
<dbReference type="EMBL" id="VUOB01000151">
    <property type="protein sequence ID" value="KAA2246007.1"/>
    <property type="molecule type" value="Genomic_DNA"/>
</dbReference>
<evidence type="ECO:0000313" key="2">
    <source>
        <dbReference type="EMBL" id="KAA2246007.1"/>
    </source>
</evidence>
<dbReference type="OrthoDB" id="9785699at2"/>
<gene>
    <name evidence="2" type="ORF">F0L68_40905</name>
</gene>
<name>A0A5B2W6K8_9PSEU</name>
<sequence>MLDQDTPGLDPGNRAFDAYTAAMDAGQTPLLGHLVLYSIFDGRVTRDDLERWFRELALDLAFVPPELRPVDAFEKVTGPDGIRVSYALDDPAAGQPRGRRRRSATSRQATLMVRHVRRDKDQIVRHIVREVRDEEKTTLSYDSRLGECVFHRDSSPASDPGAGSLQVAPDNTAIKNLPETEQAVVRMMLAEVTDVYKRHCTFLTGDKLRSLIRRYVEDLDGTKVRPTGGVYFVPRRWGDTLAAMRTLVSRFGKGSHLIRIPIPDQAEMREMVIAAFTTKAKDELDQLAREIAAARRDGADDKTIQKLHRRFTELQRSTAAHSELLSTSLDDTDSSLQLVNMQLASLLTQATDTEETDE</sequence>
<dbReference type="Proteomes" id="UP000323454">
    <property type="component" value="Unassembled WGS sequence"/>
</dbReference>
<organism evidence="2 3">
    <name type="scientific">Solihabitans fulvus</name>
    <dbReference type="NCBI Taxonomy" id="1892852"/>
    <lineage>
        <taxon>Bacteria</taxon>
        <taxon>Bacillati</taxon>
        <taxon>Actinomycetota</taxon>
        <taxon>Actinomycetes</taxon>
        <taxon>Pseudonocardiales</taxon>
        <taxon>Pseudonocardiaceae</taxon>
        <taxon>Solihabitans</taxon>
    </lineage>
</organism>
<protein>
    <submittedName>
        <fullName evidence="2">Uncharacterized protein</fullName>
    </submittedName>
</protein>
<keyword evidence="3" id="KW-1185">Reference proteome</keyword>